<dbReference type="Pfam" id="PF10076">
    <property type="entry name" value="Phage_Mu_Gp48"/>
    <property type="match status" value="1"/>
</dbReference>
<protein>
    <submittedName>
        <fullName evidence="2">Uncharacterized protein DUF2313</fullName>
    </submittedName>
    <submittedName>
        <fullName evidence="1">Uncharacterized protein conserved in bacteria (DUF2313)</fullName>
    </submittedName>
</protein>
<reference evidence="1 3" key="1">
    <citation type="submission" date="2018-06" db="EMBL/GenBank/DDBJ databases">
        <authorList>
            <consortium name="Pathogen Informatics"/>
            <person name="Doyle S."/>
        </authorList>
    </citation>
    <scope>NUCLEOTIDE SEQUENCE [LARGE SCALE GENOMIC DNA]</scope>
    <source>
        <strain evidence="1 3">NCTC10597</strain>
    </source>
</reference>
<name>A0A8B4Q946_9BACL</name>
<dbReference type="RefSeq" id="WP_109348723.1">
    <property type="nucleotide sequence ID" value="NZ_BJUE01000007.1"/>
</dbReference>
<keyword evidence="4" id="KW-1185">Reference proteome</keyword>
<dbReference type="Proteomes" id="UP000294641">
    <property type="component" value="Unassembled WGS sequence"/>
</dbReference>
<proteinExistence type="predicted"/>
<accession>A0A8B4Q946</accession>
<dbReference type="EMBL" id="UGNP01000001">
    <property type="protein sequence ID" value="STX09223.1"/>
    <property type="molecule type" value="Genomic_DNA"/>
</dbReference>
<reference evidence="2 4" key="2">
    <citation type="submission" date="2019-03" db="EMBL/GenBank/DDBJ databases">
        <title>Genomic Encyclopedia of Type Strains, Phase IV (KMG-IV): sequencing the most valuable type-strain genomes for metagenomic binning, comparative biology and taxonomic classification.</title>
        <authorList>
            <person name="Goeker M."/>
        </authorList>
    </citation>
    <scope>NUCLEOTIDE SEQUENCE [LARGE SCALE GENOMIC DNA]</scope>
    <source>
        <strain evidence="2 4">DSM 20580</strain>
    </source>
</reference>
<evidence type="ECO:0000313" key="1">
    <source>
        <dbReference type="EMBL" id="STX09223.1"/>
    </source>
</evidence>
<evidence type="ECO:0000313" key="4">
    <source>
        <dbReference type="Proteomes" id="UP000294641"/>
    </source>
</evidence>
<dbReference type="OrthoDB" id="1629754at2"/>
<dbReference type="InterPro" id="IPR018755">
    <property type="entry name" value="Phage_Mu_Gp48"/>
</dbReference>
<evidence type="ECO:0000313" key="2">
    <source>
        <dbReference type="EMBL" id="TDR35515.1"/>
    </source>
</evidence>
<dbReference type="EMBL" id="SNZG01000030">
    <property type="protein sequence ID" value="TDR35515.1"/>
    <property type="molecule type" value="Genomic_DNA"/>
</dbReference>
<dbReference type="AlphaFoldDB" id="A0A8B4Q946"/>
<organism evidence="1 3">
    <name type="scientific">Kurthia zopfii</name>
    <dbReference type="NCBI Taxonomy" id="1650"/>
    <lineage>
        <taxon>Bacteria</taxon>
        <taxon>Bacillati</taxon>
        <taxon>Bacillota</taxon>
        <taxon>Bacilli</taxon>
        <taxon>Bacillales</taxon>
        <taxon>Caryophanaceae</taxon>
        <taxon>Kurthia</taxon>
    </lineage>
</organism>
<comment type="caution">
    <text evidence="1">The sequence shown here is derived from an EMBL/GenBank/DDBJ whole genome shotgun (WGS) entry which is preliminary data.</text>
</comment>
<sequence>MSVLPNQLWNEASVYRWADLNNNQWLDFRLALADVETELLGQGVSIVTSNANFSMESLLKTQGIVIEHSKFDAQTETEMISSVVVSNRDYLSTMTKYLPLYERKSNVFKAILKASDREFRLIEQQKNVVERNMFIDTAIEDLALYERDLAIKTQLDLKYDQRREQITARTRAAFDQTTLQTMKNVASAFSNGEVDIHKTSVAGVYECEFIGTIGIPNNMAGLQEAIDLILPAHLEMTYKFKYQTWSTWTNKQWSSLKTITWNDLRTKDEV</sequence>
<gene>
    <name evidence="2" type="ORF">DFR61_13010</name>
    <name evidence="1" type="ORF">NCTC10597_00893</name>
</gene>
<dbReference type="Proteomes" id="UP000254330">
    <property type="component" value="Unassembled WGS sequence"/>
</dbReference>
<evidence type="ECO:0000313" key="3">
    <source>
        <dbReference type="Proteomes" id="UP000254330"/>
    </source>
</evidence>